<evidence type="ECO:0000256" key="3">
    <source>
        <dbReference type="ARBA" id="ARBA00022448"/>
    </source>
</evidence>
<feature type="transmembrane region" description="Helical" evidence="13">
    <location>
        <begin position="473"/>
        <end position="496"/>
    </location>
</feature>
<feature type="region of interest" description="Disordered" evidence="14">
    <location>
        <begin position="520"/>
        <end position="545"/>
    </location>
</feature>
<keyword evidence="6 13" id="KW-0349">Heme</keyword>
<feature type="transmembrane region" description="Helical" evidence="13">
    <location>
        <begin position="20"/>
        <end position="44"/>
    </location>
</feature>
<evidence type="ECO:0000313" key="15">
    <source>
        <dbReference type="EMBL" id="MBK1630390.1"/>
    </source>
</evidence>
<sequence>MLDSTMIELSRWQFAATAMYHFLFVPLTLGLSWMLVIMESVYVMTGREIYKDMTKFWGKLFGINFALGVTTGLTMEFQFGTNWSYYSHYVGDVFGAPLAIEGLMAFFLESTFIGLFFLGWERLTKRQHLMVTFLTAIGSNLSAMWILIANGWMQYPVGAEFSYETMRMEMQSFYEVMFNPVAQVKFVHTVAAGYVTAAMFVAGISAWYMLKGRDLAFAKRSFSVAMGFGLASILSVILLGDESGYEVGDVQKVKLAAIEAEWHTAEAPAGFTIFGLPSNEDEETHMAIKVPWALGLIATRSLDEEVVGLKDLMREHEVRIRSGMVAYEYLQRLRNGEDNAHNRGTFEDHMDDLGYGLLLKKYTDNPAEATEEQIQMAVKDSIPEVAPLFWSFRIMVAAGFWMLLLFVLGFYFNATRKIQEKRWLLRAFLLSIPVPWIAAETGWFVAEFGRQPWAIGEVLPTSVAASSLTANDLIFSLSAFIIFYTALFAIEMFLMIKFARQGPSSLHSGRYYHERQAKLVADSESDSGNGPGPAPTNAPAQQRED</sequence>
<comment type="similarity">
    <text evidence="2 13">Belongs to the cytochrome ubiquinol oxidase subunit 1 family.</text>
</comment>
<evidence type="ECO:0000256" key="1">
    <source>
        <dbReference type="ARBA" id="ARBA00004429"/>
    </source>
</evidence>
<organism evidence="15 16">
    <name type="scientific">Thiohalocapsa halophila</name>
    <dbReference type="NCBI Taxonomy" id="69359"/>
    <lineage>
        <taxon>Bacteria</taxon>
        <taxon>Pseudomonadati</taxon>
        <taxon>Pseudomonadota</taxon>
        <taxon>Gammaproteobacteria</taxon>
        <taxon>Chromatiales</taxon>
        <taxon>Chromatiaceae</taxon>
        <taxon>Thiohalocapsa</taxon>
    </lineage>
</organism>
<feature type="transmembrane region" description="Helical" evidence="13">
    <location>
        <begin position="94"/>
        <end position="117"/>
    </location>
</feature>
<feature type="transmembrane region" description="Helical" evidence="13">
    <location>
        <begin position="424"/>
        <end position="446"/>
    </location>
</feature>
<accession>A0ABS1CET2</accession>
<evidence type="ECO:0000256" key="4">
    <source>
        <dbReference type="ARBA" id="ARBA00022475"/>
    </source>
</evidence>
<keyword evidence="9 13" id="KW-0249">Electron transport</keyword>
<evidence type="ECO:0000256" key="10">
    <source>
        <dbReference type="ARBA" id="ARBA00022989"/>
    </source>
</evidence>
<evidence type="ECO:0000256" key="12">
    <source>
        <dbReference type="ARBA" id="ARBA00023136"/>
    </source>
</evidence>
<evidence type="ECO:0000256" key="7">
    <source>
        <dbReference type="ARBA" id="ARBA00022692"/>
    </source>
</evidence>
<keyword evidence="8 13" id="KW-0479">Metal-binding</keyword>
<protein>
    <submittedName>
        <fullName evidence="15">Cytochrome d terminal oxidase subunit 1</fullName>
    </submittedName>
</protein>
<dbReference type="Proteomes" id="UP000748752">
    <property type="component" value="Unassembled WGS sequence"/>
</dbReference>
<dbReference type="InterPro" id="IPR002585">
    <property type="entry name" value="Cyt-d_ubiquinol_oxidase_su_1"/>
</dbReference>
<evidence type="ECO:0000256" key="6">
    <source>
        <dbReference type="ARBA" id="ARBA00022617"/>
    </source>
</evidence>
<evidence type="ECO:0000256" key="11">
    <source>
        <dbReference type="ARBA" id="ARBA00023004"/>
    </source>
</evidence>
<feature type="transmembrane region" description="Helical" evidence="13">
    <location>
        <begin position="56"/>
        <end position="74"/>
    </location>
</feature>
<feature type="transmembrane region" description="Helical" evidence="13">
    <location>
        <begin position="390"/>
        <end position="412"/>
    </location>
</feature>
<dbReference type="Pfam" id="PF01654">
    <property type="entry name" value="Cyt_bd_oxida_I"/>
    <property type="match status" value="1"/>
</dbReference>
<evidence type="ECO:0000313" key="16">
    <source>
        <dbReference type="Proteomes" id="UP000748752"/>
    </source>
</evidence>
<evidence type="ECO:0000256" key="13">
    <source>
        <dbReference type="PIRNR" id="PIRNR006446"/>
    </source>
</evidence>
<feature type="transmembrane region" description="Helical" evidence="13">
    <location>
        <begin position="186"/>
        <end position="210"/>
    </location>
</feature>
<evidence type="ECO:0000256" key="2">
    <source>
        <dbReference type="ARBA" id="ARBA00009819"/>
    </source>
</evidence>
<keyword evidence="10 13" id="KW-1133">Transmembrane helix</keyword>
<comment type="caution">
    <text evidence="15">The sequence shown here is derived from an EMBL/GenBank/DDBJ whole genome shotgun (WGS) entry which is preliminary data.</text>
</comment>
<evidence type="ECO:0000256" key="9">
    <source>
        <dbReference type="ARBA" id="ARBA00022982"/>
    </source>
</evidence>
<keyword evidence="7 13" id="KW-0812">Transmembrane</keyword>
<keyword evidence="3 13" id="KW-0813">Transport</keyword>
<keyword evidence="4 13" id="KW-1003">Cell membrane</keyword>
<comment type="subcellular location">
    <subcellularLocation>
        <location evidence="1">Cell inner membrane</location>
        <topology evidence="1">Multi-pass membrane protein</topology>
    </subcellularLocation>
</comment>
<evidence type="ECO:0000256" key="8">
    <source>
        <dbReference type="ARBA" id="ARBA00022723"/>
    </source>
</evidence>
<proteinExistence type="inferred from homology"/>
<feature type="transmembrane region" description="Helical" evidence="13">
    <location>
        <begin position="222"/>
        <end position="240"/>
    </location>
</feature>
<evidence type="ECO:0000256" key="14">
    <source>
        <dbReference type="SAM" id="MobiDB-lite"/>
    </source>
</evidence>
<dbReference type="PANTHER" id="PTHR30365:SF0">
    <property type="entry name" value="CYTOCHROME BD-I UBIQUINOL OXIDASE SUBUNIT 1"/>
    <property type="match status" value="1"/>
</dbReference>
<feature type="transmembrane region" description="Helical" evidence="13">
    <location>
        <begin position="129"/>
        <end position="148"/>
    </location>
</feature>
<keyword evidence="5" id="KW-0997">Cell inner membrane</keyword>
<evidence type="ECO:0000256" key="5">
    <source>
        <dbReference type="ARBA" id="ARBA00022519"/>
    </source>
</evidence>
<keyword evidence="12 13" id="KW-0472">Membrane</keyword>
<dbReference type="EMBL" id="NRRV01000011">
    <property type="protein sequence ID" value="MBK1630390.1"/>
    <property type="molecule type" value="Genomic_DNA"/>
</dbReference>
<keyword evidence="16" id="KW-1185">Reference proteome</keyword>
<name>A0ABS1CET2_9GAMM</name>
<dbReference type="PIRSF" id="PIRSF006446">
    <property type="entry name" value="Cyt_quinol_oxidase_1"/>
    <property type="match status" value="1"/>
</dbReference>
<dbReference type="PANTHER" id="PTHR30365">
    <property type="entry name" value="CYTOCHROME D UBIQUINOL OXIDASE"/>
    <property type="match status" value="1"/>
</dbReference>
<keyword evidence="11 13" id="KW-0408">Iron</keyword>
<dbReference type="RefSeq" id="WP_200235188.1">
    <property type="nucleotide sequence ID" value="NZ_NRRV01000011.1"/>
</dbReference>
<reference evidence="15 16" key="1">
    <citation type="journal article" date="2020" name="Microorganisms">
        <title>Osmotic Adaptation and Compatible Solute Biosynthesis of Phototrophic Bacteria as Revealed from Genome Analyses.</title>
        <authorList>
            <person name="Imhoff J.F."/>
            <person name="Rahn T."/>
            <person name="Kunzel S."/>
            <person name="Keller A."/>
            <person name="Neulinger S.C."/>
        </authorList>
    </citation>
    <scope>NUCLEOTIDE SEQUENCE [LARGE SCALE GENOMIC DNA]</scope>
    <source>
        <strain evidence="15 16">DSM 6210</strain>
    </source>
</reference>
<feature type="compositionally biased region" description="Low complexity" evidence="14">
    <location>
        <begin position="535"/>
        <end position="545"/>
    </location>
</feature>
<gene>
    <name evidence="15" type="ORF">CKO31_06440</name>
</gene>